<evidence type="ECO:0000256" key="1">
    <source>
        <dbReference type="RuleBase" id="RU000487"/>
    </source>
</evidence>
<name>A0A084G5I6_PSEDA</name>
<dbReference type="SUPFAM" id="SSF53067">
    <property type="entry name" value="Actin-like ATPase domain"/>
    <property type="match status" value="2"/>
</dbReference>
<organism evidence="2 3">
    <name type="scientific">Pseudallescheria apiosperma</name>
    <name type="common">Scedosporium apiospermum</name>
    <dbReference type="NCBI Taxonomy" id="563466"/>
    <lineage>
        <taxon>Eukaryota</taxon>
        <taxon>Fungi</taxon>
        <taxon>Dikarya</taxon>
        <taxon>Ascomycota</taxon>
        <taxon>Pezizomycotina</taxon>
        <taxon>Sordariomycetes</taxon>
        <taxon>Hypocreomycetidae</taxon>
        <taxon>Microascales</taxon>
        <taxon>Microascaceae</taxon>
        <taxon>Scedosporium</taxon>
    </lineage>
</organism>
<evidence type="ECO:0000313" key="2">
    <source>
        <dbReference type="EMBL" id="KEZ42598.1"/>
    </source>
</evidence>
<proteinExistence type="inferred from homology"/>
<comment type="similarity">
    <text evidence="1">Belongs to the actin family.</text>
</comment>
<dbReference type="HOGENOM" id="CLU_027965_0_2_1"/>
<dbReference type="VEuPathDB" id="FungiDB:SAPIO_CDS5838"/>
<keyword evidence="3" id="KW-1185">Reference proteome</keyword>
<dbReference type="EMBL" id="JOWA01000099">
    <property type="protein sequence ID" value="KEZ42598.1"/>
    <property type="molecule type" value="Genomic_DNA"/>
</dbReference>
<dbReference type="Gene3D" id="3.90.640.10">
    <property type="entry name" value="Actin, Chain A, domain 4"/>
    <property type="match status" value="1"/>
</dbReference>
<dbReference type="Gene3D" id="3.30.420.40">
    <property type="match status" value="2"/>
</dbReference>
<dbReference type="GeneID" id="27724910"/>
<dbReference type="FunFam" id="3.30.420.40:FF:000050">
    <property type="entry name" value="Actin, alpha skeletal muscle"/>
    <property type="match status" value="1"/>
</dbReference>
<accession>A0A084G5I6</accession>
<reference evidence="2 3" key="1">
    <citation type="journal article" date="2014" name="Genome Announc.">
        <title>Draft genome sequence of the pathogenic fungus Scedosporium apiospermum.</title>
        <authorList>
            <person name="Vandeputte P."/>
            <person name="Ghamrawi S."/>
            <person name="Rechenmann M."/>
            <person name="Iltis A."/>
            <person name="Giraud S."/>
            <person name="Fleury M."/>
            <person name="Thornton C."/>
            <person name="Delhaes L."/>
            <person name="Meyer W."/>
            <person name="Papon N."/>
            <person name="Bouchara J.P."/>
        </authorList>
    </citation>
    <scope>NUCLEOTIDE SEQUENCE [LARGE SCALE GENOMIC DNA]</scope>
    <source>
        <strain evidence="2 3">IHEM 14462</strain>
    </source>
</reference>
<sequence length="371" mass="40262">MSAPAIIIDNGTDTIKAGFAQEDIPSVVFPSIIGGEPDFPVGYVAKGRGGILNRPIRGGGRITDWTQMEKVWHHMYSELQVSPDAHPAILTQPLNEVEYSKQNTSNSLYDISNRKKMMEVFFETFDVPAFYISSQAILAAYGAGRSQGIIVDSGHEETRIAWVWQGACLGYAAITTPLSGTTVTNSLAKLLKGHGLPSHPEMAADVLADIKERLCEVSVNKDVQGGGDEKSYQLPDGRTIKIGRERFLAAETLFDPSLSDSPQAKSLQVAINDCVQKTDDDLRRRLYGQIILTGGNSMLPGLAQRLQTEITSLAPPQTAVSVISQPNRKYSVWVGGTLIGRMPAFSEIAVSKEQYAEVGSSIVQQRFGAGF</sequence>
<dbReference type="InterPro" id="IPR004000">
    <property type="entry name" value="Actin"/>
</dbReference>
<gene>
    <name evidence="2" type="ORF">SAPIO_CDS5838</name>
</gene>
<dbReference type="OrthoDB" id="5132116at2759"/>
<dbReference type="SMART" id="SM00268">
    <property type="entry name" value="ACTIN"/>
    <property type="match status" value="1"/>
</dbReference>
<dbReference type="PANTHER" id="PTHR11937">
    <property type="entry name" value="ACTIN"/>
    <property type="match status" value="1"/>
</dbReference>
<protein>
    <submittedName>
        <fullName evidence="2">Actin</fullName>
    </submittedName>
</protein>
<dbReference type="PRINTS" id="PR00190">
    <property type="entry name" value="ACTIN"/>
</dbReference>
<dbReference type="AlphaFoldDB" id="A0A084G5I6"/>
<dbReference type="KEGG" id="sapo:SAPIO_CDS5838"/>
<dbReference type="Proteomes" id="UP000028545">
    <property type="component" value="Unassembled WGS sequence"/>
</dbReference>
<dbReference type="InterPro" id="IPR043129">
    <property type="entry name" value="ATPase_NBD"/>
</dbReference>
<evidence type="ECO:0000313" key="3">
    <source>
        <dbReference type="Proteomes" id="UP000028545"/>
    </source>
</evidence>
<comment type="caution">
    <text evidence="2">The sequence shown here is derived from an EMBL/GenBank/DDBJ whole genome shotgun (WGS) entry which is preliminary data.</text>
</comment>
<dbReference type="Pfam" id="PF00022">
    <property type="entry name" value="Actin"/>
    <property type="match status" value="1"/>
</dbReference>
<dbReference type="RefSeq" id="XP_016642397.1">
    <property type="nucleotide sequence ID" value="XM_016788081.1"/>
</dbReference>